<dbReference type="EMBL" id="BAEE01000063">
    <property type="protein sequence ID" value="GAB10887.1"/>
    <property type="molecule type" value="Genomic_DNA"/>
</dbReference>
<organism evidence="3 4">
    <name type="scientific">Gordonia araii NBRC 100433</name>
    <dbReference type="NCBI Taxonomy" id="1073574"/>
    <lineage>
        <taxon>Bacteria</taxon>
        <taxon>Bacillati</taxon>
        <taxon>Actinomycetota</taxon>
        <taxon>Actinomycetes</taxon>
        <taxon>Mycobacteriales</taxon>
        <taxon>Gordoniaceae</taxon>
        <taxon>Gordonia</taxon>
    </lineage>
</organism>
<feature type="domain" description="Outer membrane channel protein CpnT-like N-terminal" evidence="2">
    <location>
        <begin position="62"/>
        <end position="142"/>
    </location>
</feature>
<feature type="region of interest" description="Disordered" evidence="1">
    <location>
        <begin position="146"/>
        <end position="171"/>
    </location>
</feature>
<feature type="compositionally biased region" description="Basic and acidic residues" evidence="1">
    <location>
        <begin position="441"/>
        <end position="458"/>
    </location>
</feature>
<dbReference type="Gene3D" id="1.20.1260.20">
    <property type="entry name" value="PPE superfamily"/>
    <property type="match status" value="1"/>
</dbReference>
<feature type="compositionally biased region" description="Basic and acidic residues" evidence="1">
    <location>
        <begin position="160"/>
        <end position="171"/>
    </location>
</feature>
<proteinExistence type="predicted"/>
<feature type="compositionally biased region" description="Gly residues" evidence="1">
    <location>
        <begin position="307"/>
        <end position="337"/>
    </location>
</feature>
<sequence length="458" mass="46354">MCYKNLFRDYKAHPENRPTLRRPGFNDADVLGKLGQTEDWSGDTYRNIATGHQGGVESLRTEDAHSAAVAWKRFSQNLGTMQGDLSAALGKIPDWEGEAGNAARKAIGDLTESLQSLASGSLQMGSVVSHLADTVDQVKTTIPESYESFHTGLDDAGADDGERKAAEEAMDKVARETMQKIYDPGLREAAIGAPSFGPPTINPGPGPGPGPGSTPGNGGNRSGSGTGGNRTGGTKTPSPGKNVPTGNQGKGGDPSGLGNALNSAAQQMAGAGKDAAQKAGDAVNKAVQAAMQKNQATANQQRKGNPGTTGKGTGTKGGGKGGGGKGGGAGGGKGLAGDLGKASLRNALKLMDNAERALLGNVARSAGPMGGMPGGAGAGARGAGEDKAHRAAKYLHTTEHGELLLGTPVEGYRPVVTGVDEMVNADPYQGLPVVPDDEGGGDSKNENGKTDNDANRKK</sequence>
<evidence type="ECO:0000313" key="3">
    <source>
        <dbReference type="EMBL" id="GAB10887.1"/>
    </source>
</evidence>
<feature type="compositionally biased region" description="Polar residues" evidence="1">
    <location>
        <begin position="291"/>
        <end position="303"/>
    </location>
</feature>
<dbReference type="AlphaFoldDB" id="G7H4W2"/>
<feature type="compositionally biased region" description="Gly residues" evidence="1">
    <location>
        <begin position="213"/>
        <end position="231"/>
    </location>
</feature>
<dbReference type="InterPro" id="IPR038332">
    <property type="entry name" value="PPE_sf"/>
</dbReference>
<accession>G7H4W2</accession>
<comment type="caution">
    <text evidence="3">The sequence shown here is derived from an EMBL/GenBank/DDBJ whole genome shotgun (WGS) entry which is preliminary data.</text>
</comment>
<keyword evidence="4" id="KW-1185">Reference proteome</keyword>
<dbReference type="InterPro" id="IPR057746">
    <property type="entry name" value="CpnT-like_N"/>
</dbReference>
<dbReference type="STRING" id="1073574.GOARA_063_00860"/>
<evidence type="ECO:0000256" key="1">
    <source>
        <dbReference type="SAM" id="MobiDB-lite"/>
    </source>
</evidence>
<feature type="compositionally biased region" description="Pro residues" evidence="1">
    <location>
        <begin position="196"/>
        <end position="212"/>
    </location>
</feature>
<reference evidence="3 4" key="1">
    <citation type="submission" date="2011-11" db="EMBL/GenBank/DDBJ databases">
        <title>Whole genome shotgun sequence of Gordonia araii NBRC 100433.</title>
        <authorList>
            <person name="Yoshida Y."/>
            <person name="Hosoyama A."/>
            <person name="Tsuchikane K."/>
            <person name="Katsumata H."/>
            <person name="Yamazaki S."/>
            <person name="Fujita N."/>
        </authorList>
    </citation>
    <scope>NUCLEOTIDE SEQUENCE [LARGE SCALE GENOMIC DNA]</scope>
    <source>
        <strain evidence="3 4">NBRC 100433</strain>
    </source>
</reference>
<feature type="region of interest" description="Disordered" evidence="1">
    <location>
        <begin position="423"/>
        <end position="458"/>
    </location>
</feature>
<name>G7H4W2_9ACTN</name>
<feature type="region of interest" description="Disordered" evidence="1">
    <location>
        <begin position="189"/>
        <end position="339"/>
    </location>
</feature>
<dbReference type="RefSeq" id="WP_007322962.1">
    <property type="nucleotide sequence ID" value="NZ_BAEE01000063.1"/>
</dbReference>
<dbReference type="Proteomes" id="UP000035088">
    <property type="component" value="Unassembled WGS sequence"/>
</dbReference>
<dbReference type="Pfam" id="PF25547">
    <property type="entry name" value="WXG100_2"/>
    <property type="match status" value="1"/>
</dbReference>
<protein>
    <recommendedName>
        <fullName evidence="2">Outer membrane channel protein CpnT-like N-terminal domain-containing protein</fullName>
    </recommendedName>
</protein>
<evidence type="ECO:0000313" key="4">
    <source>
        <dbReference type="Proteomes" id="UP000035088"/>
    </source>
</evidence>
<feature type="compositionally biased region" description="Low complexity" evidence="1">
    <location>
        <begin position="264"/>
        <end position="282"/>
    </location>
</feature>
<gene>
    <name evidence="3" type="ORF">GOARA_063_00860</name>
</gene>
<evidence type="ECO:0000259" key="2">
    <source>
        <dbReference type="Pfam" id="PF25547"/>
    </source>
</evidence>